<comment type="caution">
    <text evidence="2">The sequence shown here is derived from an EMBL/GenBank/DDBJ whole genome shotgun (WGS) entry which is preliminary data.</text>
</comment>
<sequence length="258" mass="28943">METLEDVAVAPTSSVGHTVATFHSIKTEITMLMEIINGIKEFDGHSIDLQEFTILLLAMHAQLAAESNVLDEVRVRNLYNMLVRRVSAGVRAEVGITFLTSANDMLTRKWRGRLSWRRASRWSLEAALVLVDDDEDEVRAAVEIKRPSRNRRNNRRHDNERQRTRGARTRPRATSGSYRRNRCDLGCNGKPMEVNAMTATRRGMRRSMIRRESDSSDSDRSSGSFSSGIEGSAARRRTYAVVTAQRKTSSVAKASASA</sequence>
<keyword evidence="3" id="KW-1185">Reference proteome</keyword>
<name>A0ABD0YE05_9HEMI</name>
<evidence type="ECO:0000313" key="2">
    <source>
        <dbReference type="EMBL" id="KAL1129520.1"/>
    </source>
</evidence>
<dbReference type="EMBL" id="JBFDAA010000008">
    <property type="protein sequence ID" value="KAL1129520.1"/>
    <property type="molecule type" value="Genomic_DNA"/>
</dbReference>
<evidence type="ECO:0000256" key="1">
    <source>
        <dbReference type="SAM" id="MobiDB-lite"/>
    </source>
</evidence>
<accession>A0ABD0YE05</accession>
<reference evidence="2 3" key="1">
    <citation type="submission" date="2024-07" db="EMBL/GenBank/DDBJ databases">
        <title>Chromosome-level genome assembly of the water stick insect Ranatra chinensis (Heteroptera: Nepidae).</title>
        <authorList>
            <person name="Liu X."/>
        </authorList>
    </citation>
    <scope>NUCLEOTIDE SEQUENCE [LARGE SCALE GENOMIC DNA]</scope>
    <source>
        <strain evidence="2">Cailab_2021Rc</strain>
        <tissue evidence="2">Muscle</tissue>
    </source>
</reference>
<feature type="region of interest" description="Disordered" evidence="1">
    <location>
        <begin position="145"/>
        <end position="258"/>
    </location>
</feature>
<gene>
    <name evidence="2" type="ORF">AAG570_012465</name>
</gene>
<evidence type="ECO:0000313" key="3">
    <source>
        <dbReference type="Proteomes" id="UP001558652"/>
    </source>
</evidence>
<feature type="compositionally biased region" description="Low complexity" evidence="1">
    <location>
        <begin position="239"/>
        <end position="258"/>
    </location>
</feature>
<dbReference type="AlphaFoldDB" id="A0ABD0YE05"/>
<organism evidence="2 3">
    <name type="scientific">Ranatra chinensis</name>
    <dbReference type="NCBI Taxonomy" id="642074"/>
    <lineage>
        <taxon>Eukaryota</taxon>
        <taxon>Metazoa</taxon>
        <taxon>Ecdysozoa</taxon>
        <taxon>Arthropoda</taxon>
        <taxon>Hexapoda</taxon>
        <taxon>Insecta</taxon>
        <taxon>Pterygota</taxon>
        <taxon>Neoptera</taxon>
        <taxon>Paraneoptera</taxon>
        <taxon>Hemiptera</taxon>
        <taxon>Heteroptera</taxon>
        <taxon>Panheteroptera</taxon>
        <taxon>Nepomorpha</taxon>
        <taxon>Nepidae</taxon>
        <taxon>Ranatrinae</taxon>
        <taxon>Ranatra</taxon>
    </lineage>
</organism>
<feature type="compositionally biased region" description="Basic and acidic residues" evidence="1">
    <location>
        <begin position="209"/>
        <end position="220"/>
    </location>
</feature>
<protein>
    <submittedName>
        <fullName evidence="2">Uncharacterized protein</fullName>
    </submittedName>
</protein>
<feature type="compositionally biased region" description="Low complexity" evidence="1">
    <location>
        <begin position="221"/>
        <end position="232"/>
    </location>
</feature>
<dbReference type="Proteomes" id="UP001558652">
    <property type="component" value="Unassembled WGS sequence"/>
</dbReference>
<proteinExistence type="predicted"/>